<feature type="region of interest" description="Disordered" evidence="3">
    <location>
        <begin position="389"/>
        <end position="437"/>
    </location>
</feature>
<dbReference type="InterPro" id="IPR036961">
    <property type="entry name" value="Kinesin_motor_dom_sf"/>
</dbReference>
<comment type="similarity">
    <text evidence="2">Belongs to the TRAFAC class myosin-kinesin ATPase superfamily. Kinesin family.</text>
</comment>
<evidence type="ECO:0000256" key="2">
    <source>
        <dbReference type="PROSITE-ProRule" id="PRU00283"/>
    </source>
</evidence>
<feature type="domain" description="Kinesin motor" evidence="4">
    <location>
        <begin position="313"/>
        <end position="360"/>
    </location>
</feature>
<evidence type="ECO:0000313" key="5">
    <source>
        <dbReference type="EMBL" id="PWA56174.1"/>
    </source>
</evidence>
<comment type="caution">
    <text evidence="2">Lacks conserved residue(s) required for the propagation of feature annotation.</text>
</comment>
<dbReference type="GO" id="GO:0005524">
    <property type="term" value="F:ATP binding"/>
    <property type="evidence" value="ECO:0007669"/>
    <property type="project" value="InterPro"/>
</dbReference>
<comment type="caution">
    <text evidence="5">The sequence shown here is derived from an EMBL/GenBank/DDBJ whole genome shotgun (WGS) entry which is preliminary data.</text>
</comment>
<dbReference type="InterPro" id="IPR027640">
    <property type="entry name" value="Kinesin-like_fam"/>
</dbReference>
<name>A0A2U1M4M5_ARTAN</name>
<accession>A0A2U1M4M5</accession>
<evidence type="ECO:0000256" key="3">
    <source>
        <dbReference type="SAM" id="MobiDB-lite"/>
    </source>
</evidence>
<dbReference type="PANTHER" id="PTHR47972:SF39">
    <property type="entry name" value="KINESIN-LIKE PROTEIN KIN-14I"/>
    <property type="match status" value="1"/>
</dbReference>
<dbReference type="GO" id="GO:0008017">
    <property type="term" value="F:microtubule binding"/>
    <property type="evidence" value="ECO:0007669"/>
    <property type="project" value="InterPro"/>
</dbReference>
<dbReference type="PROSITE" id="PS50067">
    <property type="entry name" value="KINESIN_MOTOR_2"/>
    <property type="match status" value="1"/>
</dbReference>
<proteinExistence type="inferred from homology"/>
<dbReference type="EMBL" id="PKPP01006542">
    <property type="protein sequence ID" value="PWA56174.1"/>
    <property type="molecule type" value="Genomic_DNA"/>
</dbReference>
<keyword evidence="6" id="KW-1185">Reference proteome</keyword>
<feature type="compositionally biased region" description="Basic and acidic residues" evidence="3">
    <location>
        <begin position="389"/>
        <end position="399"/>
    </location>
</feature>
<dbReference type="SUPFAM" id="SSF52540">
    <property type="entry name" value="P-loop containing nucleoside triphosphate hydrolases"/>
    <property type="match status" value="1"/>
</dbReference>
<protein>
    <submittedName>
        <fullName evidence="5">Kinesin 4</fullName>
    </submittedName>
</protein>
<dbReference type="GO" id="GO:0015630">
    <property type="term" value="C:microtubule cytoskeleton"/>
    <property type="evidence" value="ECO:0007669"/>
    <property type="project" value="TreeGrafter"/>
</dbReference>
<dbReference type="Proteomes" id="UP000245207">
    <property type="component" value="Unassembled WGS sequence"/>
</dbReference>
<sequence length="507" mass="56604">MSSPTGVDDKTCVNFLKLLDGGEVSHGGNASIQEVSHGGNASIQESLITTHPADFPSDMGSFSREFELPKRNFEFGSSSHMIPLEDFLLPYVGGKDVNMAETEHGNQFGQEIGQAKNEDLKVKYESTLTSYNNTLSDLTKSKQLGVNLSNTLARVYKEKYELADDLGWVSNKGIPQILKKVFKSDEFQREVSKLLCILLEENRYQASRDDSMPRKVTKAIKGLRKTKWECMSDIIGAPISLLRYVFVVMVAPRAGNRAIESELLSGSWGIDLCWDWDSPKRLRGGMNNVRVQLMGLPGRVRKRLMSCTRGLTRNSKLTQLLQDSLGGQAKTLMFVHVSPEVNVVRETLSTLKFAERVATVELRAAQVHKDSSDVKDLKEQIANLKAALAKKEGDQDGMQHKLLGSPGGKLSSHSPRNLQRVDSIPEPKSHKKPMADVGKPEETYFRRNGPVEGVRLIYNRENDGCYTRRPWLRQYQQNGELEIGELIAKAMEKVGKEGMTPRLAPLP</sequence>
<dbReference type="SUPFAM" id="SSF54849">
    <property type="entry name" value="GroEL-intermediate domain like"/>
    <property type="match status" value="1"/>
</dbReference>
<dbReference type="InterPro" id="IPR001752">
    <property type="entry name" value="Kinesin_motor_dom"/>
</dbReference>
<dbReference type="OrthoDB" id="3176171at2759"/>
<dbReference type="SMART" id="SM00129">
    <property type="entry name" value="KISc"/>
    <property type="match status" value="1"/>
</dbReference>
<evidence type="ECO:0000259" key="4">
    <source>
        <dbReference type="PROSITE" id="PS50067"/>
    </source>
</evidence>
<dbReference type="STRING" id="35608.A0A2U1M4M5"/>
<dbReference type="InterPro" id="IPR027410">
    <property type="entry name" value="TCP-1-like_intermed_sf"/>
</dbReference>
<dbReference type="InterPro" id="IPR027417">
    <property type="entry name" value="P-loop_NTPase"/>
</dbReference>
<organism evidence="5 6">
    <name type="scientific">Artemisia annua</name>
    <name type="common">Sweet wormwood</name>
    <dbReference type="NCBI Taxonomy" id="35608"/>
    <lineage>
        <taxon>Eukaryota</taxon>
        <taxon>Viridiplantae</taxon>
        <taxon>Streptophyta</taxon>
        <taxon>Embryophyta</taxon>
        <taxon>Tracheophyta</taxon>
        <taxon>Spermatophyta</taxon>
        <taxon>Magnoliopsida</taxon>
        <taxon>eudicotyledons</taxon>
        <taxon>Gunneridae</taxon>
        <taxon>Pentapetalae</taxon>
        <taxon>asterids</taxon>
        <taxon>campanulids</taxon>
        <taxon>Asterales</taxon>
        <taxon>Asteraceae</taxon>
        <taxon>Asteroideae</taxon>
        <taxon>Anthemideae</taxon>
        <taxon>Artemisiinae</taxon>
        <taxon>Artemisia</taxon>
    </lineage>
</organism>
<dbReference type="AlphaFoldDB" id="A0A2U1M4M5"/>
<evidence type="ECO:0000313" key="6">
    <source>
        <dbReference type="Proteomes" id="UP000245207"/>
    </source>
</evidence>
<dbReference type="Gene3D" id="3.40.850.10">
    <property type="entry name" value="Kinesin motor domain"/>
    <property type="match status" value="1"/>
</dbReference>
<gene>
    <name evidence="5" type="ORF">CTI12_AA420740</name>
</gene>
<dbReference type="PANTHER" id="PTHR47972">
    <property type="entry name" value="KINESIN-LIKE PROTEIN KLP-3"/>
    <property type="match status" value="1"/>
</dbReference>
<dbReference type="Pfam" id="PF00225">
    <property type="entry name" value="Kinesin"/>
    <property type="match status" value="1"/>
</dbReference>
<reference evidence="5 6" key="1">
    <citation type="journal article" date="2018" name="Mol. Plant">
        <title>The genome of Artemisia annua provides insight into the evolution of Asteraceae family and artemisinin biosynthesis.</title>
        <authorList>
            <person name="Shen Q."/>
            <person name="Zhang L."/>
            <person name="Liao Z."/>
            <person name="Wang S."/>
            <person name="Yan T."/>
            <person name="Shi P."/>
            <person name="Liu M."/>
            <person name="Fu X."/>
            <person name="Pan Q."/>
            <person name="Wang Y."/>
            <person name="Lv Z."/>
            <person name="Lu X."/>
            <person name="Zhang F."/>
            <person name="Jiang W."/>
            <person name="Ma Y."/>
            <person name="Chen M."/>
            <person name="Hao X."/>
            <person name="Li L."/>
            <person name="Tang Y."/>
            <person name="Lv G."/>
            <person name="Zhou Y."/>
            <person name="Sun X."/>
            <person name="Brodelius P.E."/>
            <person name="Rose J.K.C."/>
            <person name="Tang K."/>
        </authorList>
    </citation>
    <scope>NUCLEOTIDE SEQUENCE [LARGE SCALE GENOMIC DNA]</scope>
    <source>
        <strain evidence="6">cv. Huhao1</strain>
        <tissue evidence="5">Leaf</tissue>
    </source>
</reference>
<keyword evidence="1" id="KW-0505">Motor protein</keyword>
<evidence type="ECO:0000256" key="1">
    <source>
        <dbReference type="ARBA" id="ARBA00023175"/>
    </source>
</evidence>
<dbReference type="GO" id="GO:0007018">
    <property type="term" value="P:microtubule-based movement"/>
    <property type="evidence" value="ECO:0007669"/>
    <property type="project" value="InterPro"/>
</dbReference>
<dbReference type="GO" id="GO:0003777">
    <property type="term" value="F:microtubule motor activity"/>
    <property type="evidence" value="ECO:0007669"/>
    <property type="project" value="InterPro"/>
</dbReference>